<evidence type="ECO:0000256" key="6">
    <source>
        <dbReference type="SAM" id="SignalP"/>
    </source>
</evidence>
<dbReference type="InterPro" id="IPR036186">
    <property type="entry name" value="Serpin_sf"/>
</dbReference>
<sequence>MLIFIMRAYFLFVSISLLCAVVFGDHEKHHESDHKEHGDHGNVHHHSDEKHTDDSHGDHHHDESMPCLKIAPYNANFGFSLYRQIAADHPTENIFISPVSISTVFAMLSLGARSNTLNQIIEGLKFNRSELTEEEMHKGFQHLLHMLNDPNSKVQLNSGNALFIDKDLQLIQKFVEDSKQFYEAETFSTDFHNTEEATKQINTYAENKTKGKITDLISSVDEKTILVLINYIYFYGEWESPFSPDFTRLSVFSIDNRTKVEVKMMSRMGRFDIFLDNELPCTVLKLPYIDDALMLLIMPELGKIQEVEAALSKDTILRWRNSTSKKFLRLYMPKFSISSSLKLKEILSDVGMSNIFSDQADFSGIVEDGKLTLSKVIHKAVLDVDEKGTEAAAVTAVNVIRYSLLKSQKVDRPFLVVICSKQTDTILFMGRIVNPTEK</sequence>
<comment type="similarity">
    <text evidence="1 4">Belongs to the serpin family.</text>
</comment>
<dbReference type="SUPFAM" id="SSF56574">
    <property type="entry name" value="Serpins"/>
    <property type="match status" value="1"/>
</dbReference>
<dbReference type="InterPro" id="IPR042185">
    <property type="entry name" value="Serpin_sf_2"/>
</dbReference>
<dbReference type="Gene3D" id="2.10.310.10">
    <property type="entry name" value="Serpins superfamily"/>
    <property type="match status" value="1"/>
</dbReference>
<dbReference type="AlphaFoldDB" id="A0A6I8T1N9"/>
<dbReference type="InterPro" id="IPR042178">
    <property type="entry name" value="Serpin_sf_1"/>
</dbReference>
<dbReference type="GO" id="GO:0005615">
    <property type="term" value="C:extracellular space"/>
    <property type="evidence" value="ECO:0007669"/>
    <property type="project" value="InterPro"/>
</dbReference>
<protein>
    <submittedName>
        <fullName evidence="8">Serine (or cysteine) proteinase inhibitor, clade A, member 3K</fullName>
    </submittedName>
</protein>
<evidence type="ECO:0000256" key="5">
    <source>
        <dbReference type="SAM" id="MobiDB-lite"/>
    </source>
</evidence>
<feature type="domain" description="Serpin" evidence="7">
    <location>
        <begin position="79"/>
        <end position="435"/>
    </location>
</feature>
<reference evidence="8" key="1">
    <citation type="journal article" date="2010" name="Science">
        <title>The genome of the Western clawed frog Xenopus tropicalis.</title>
        <authorList>
            <person name="Hellsten U."/>
            <person name="Harland R.M."/>
            <person name="Gilchrist M.J."/>
            <person name="Hendrix D."/>
            <person name="Jurka J."/>
            <person name="Kapitonov V."/>
            <person name="Ovcharenko I."/>
            <person name="Putnam N.H."/>
            <person name="Shu S."/>
            <person name="Taher L."/>
            <person name="Blitz I.L."/>
            <person name="Blumberg B."/>
            <person name="Dichmann D.S."/>
            <person name="Dubchak I."/>
            <person name="Amaya E."/>
            <person name="Detter J.C."/>
            <person name="Fletcher R."/>
            <person name="Gerhard D.S."/>
            <person name="Goodstein D."/>
            <person name="Graves T."/>
            <person name="Grigoriev I.V."/>
            <person name="Grimwood J."/>
            <person name="Kawashima T."/>
            <person name="Lindquist E."/>
            <person name="Lucas S.M."/>
            <person name="Mead P.E."/>
            <person name="Mitros T."/>
            <person name="Ogino H."/>
            <person name="Ohta Y."/>
            <person name="Poliakov A.V."/>
            <person name="Pollet N."/>
            <person name="Robert J."/>
            <person name="Salamov A."/>
            <person name="Sater A.K."/>
            <person name="Schmutz J."/>
            <person name="Terry A."/>
            <person name="Vize P.D."/>
            <person name="Warren W.C."/>
            <person name="Wells D."/>
            <person name="Wills A."/>
            <person name="Wilson R.K."/>
            <person name="Zimmerman L.B."/>
            <person name="Zorn A.M."/>
            <person name="Grainger R."/>
            <person name="Grammer T."/>
            <person name="Khokha M.K."/>
            <person name="Richardson P.M."/>
            <person name="Rokhsar D.S."/>
        </authorList>
    </citation>
    <scope>NUCLEOTIDE SEQUENCE [LARGE SCALE GENOMIC DNA]</scope>
    <source>
        <strain evidence="8">Nigerian</strain>
    </source>
</reference>
<feature type="region of interest" description="Disordered" evidence="5">
    <location>
        <begin position="30"/>
        <end position="63"/>
    </location>
</feature>
<dbReference type="SMART" id="SM00093">
    <property type="entry name" value="SERPIN"/>
    <property type="match status" value="1"/>
</dbReference>
<dbReference type="InterPro" id="IPR023796">
    <property type="entry name" value="Serpin_dom"/>
</dbReference>
<dbReference type="PANTHER" id="PTHR11461:SF388">
    <property type="entry name" value="SERINE (OR CYSTEINE) PEPTIDASE INHIBITOR, CLADE A, MEMBER 3M PRECURSOR"/>
    <property type="match status" value="1"/>
</dbReference>
<evidence type="ECO:0000256" key="4">
    <source>
        <dbReference type="RuleBase" id="RU000411"/>
    </source>
</evidence>
<dbReference type="GeneTree" id="ENSGT00940000164621"/>
<feature type="chain" id="PRO_5030156198" evidence="6">
    <location>
        <begin position="25"/>
        <end position="438"/>
    </location>
</feature>
<dbReference type="Ensembl" id="ENSXETT00000080108">
    <property type="protein sequence ID" value="ENSXETP00000101141"/>
    <property type="gene ID" value="ENSXETG00000025892"/>
</dbReference>
<proteinExistence type="inferred from homology"/>
<dbReference type="Gene3D" id="2.30.39.10">
    <property type="entry name" value="Alpha-1-antitrypsin, domain 1"/>
    <property type="match status" value="1"/>
</dbReference>
<dbReference type="FunFam" id="2.30.39.10:FF:000003">
    <property type="entry name" value="alpha-1-antitrypsin isoform X1"/>
    <property type="match status" value="1"/>
</dbReference>
<dbReference type="PANTHER" id="PTHR11461">
    <property type="entry name" value="SERINE PROTEASE INHIBITOR, SERPIN"/>
    <property type="match status" value="1"/>
</dbReference>
<dbReference type="CDD" id="cd19957">
    <property type="entry name" value="serpinA"/>
    <property type="match status" value="1"/>
</dbReference>
<dbReference type="Gene3D" id="3.30.497.10">
    <property type="entry name" value="Antithrombin, subunit I, domain 2"/>
    <property type="match status" value="1"/>
</dbReference>
<dbReference type="PRINTS" id="PR00780">
    <property type="entry name" value="LEUSERPINII"/>
</dbReference>
<dbReference type="Xenbase" id="XB-GENE-6453500">
    <property type="gene designation" value="serpina3k"/>
</dbReference>
<dbReference type="FunFam" id="3.30.497.10:FF:000001">
    <property type="entry name" value="Serine protease inhibitor"/>
    <property type="match status" value="1"/>
</dbReference>
<feature type="signal peptide" evidence="6">
    <location>
        <begin position="1"/>
        <end position="24"/>
    </location>
</feature>
<keyword evidence="3" id="KW-0325">Glycoprotein</keyword>
<dbReference type="GO" id="GO:0004867">
    <property type="term" value="F:serine-type endopeptidase inhibitor activity"/>
    <property type="evidence" value="ECO:0007669"/>
    <property type="project" value="InterPro"/>
</dbReference>
<evidence type="ECO:0000313" key="8">
    <source>
        <dbReference type="Ensembl" id="ENSXETP00000101141"/>
    </source>
</evidence>
<dbReference type="InterPro" id="IPR000215">
    <property type="entry name" value="Serpin_fam"/>
</dbReference>
<dbReference type="FunFam" id="2.10.310.10:FF:000001">
    <property type="entry name" value="Serpin family A member 1"/>
    <property type="match status" value="1"/>
</dbReference>
<name>A0A6I8T1N9_XENTR</name>
<reference evidence="8" key="2">
    <citation type="submission" date="2020-05" db="UniProtKB">
        <authorList>
            <consortium name="Ensembl"/>
        </authorList>
    </citation>
    <scope>IDENTIFICATION</scope>
</reference>
<organism evidence="8">
    <name type="scientific">Xenopus tropicalis</name>
    <name type="common">Western clawed frog</name>
    <name type="synonym">Silurana tropicalis</name>
    <dbReference type="NCBI Taxonomy" id="8364"/>
    <lineage>
        <taxon>Eukaryota</taxon>
        <taxon>Metazoa</taxon>
        <taxon>Chordata</taxon>
        <taxon>Craniata</taxon>
        <taxon>Vertebrata</taxon>
        <taxon>Euteleostomi</taxon>
        <taxon>Amphibia</taxon>
        <taxon>Batrachia</taxon>
        <taxon>Anura</taxon>
        <taxon>Pipoidea</taxon>
        <taxon>Pipidae</taxon>
        <taxon>Xenopodinae</taxon>
        <taxon>Xenopus</taxon>
        <taxon>Silurana</taxon>
    </lineage>
</organism>
<evidence type="ECO:0000259" key="7">
    <source>
        <dbReference type="SMART" id="SM00093"/>
    </source>
</evidence>
<accession>A0A6I8T1N9</accession>
<gene>
    <name evidence="8" type="primary">serpina3k</name>
</gene>
<dbReference type="Pfam" id="PF00079">
    <property type="entry name" value="Serpin"/>
    <property type="match status" value="1"/>
</dbReference>
<evidence type="ECO:0000256" key="1">
    <source>
        <dbReference type="ARBA" id="ARBA00009500"/>
    </source>
</evidence>
<dbReference type="Bgee" id="ENSXETG00000025892">
    <property type="expression patterns" value="Expressed in liver and 3 other cell types or tissues"/>
</dbReference>
<keyword evidence="2 6" id="KW-0732">Signal</keyword>
<evidence type="ECO:0000256" key="2">
    <source>
        <dbReference type="ARBA" id="ARBA00022729"/>
    </source>
</evidence>
<evidence type="ECO:0000256" key="3">
    <source>
        <dbReference type="ARBA" id="ARBA00023180"/>
    </source>
</evidence>